<feature type="compositionally biased region" description="Low complexity" evidence="1">
    <location>
        <begin position="87"/>
        <end position="98"/>
    </location>
</feature>
<dbReference type="Proteomes" id="UP001433268">
    <property type="component" value="Unassembled WGS sequence"/>
</dbReference>
<organism evidence="3 4">
    <name type="scientific">Apiospora hydei</name>
    <dbReference type="NCBI Taxonomy" id="1337664"/>
    <lineage>
        <taxon>Eukaryota</taxon>
        <taxon>Fungi</taxon>
        <taxon>Dikarya</taxon>
        <taxon>Ascomycota</taxon>
        <taxon>Pezizomycotina</taxon>
        <taxon>Sordariomycetes</taxon>
        <taxon>Xylariomycetidae</taxon>
        <taxon>Amphisphaeriales</taxon>
        <taxon>Apiosporaceae</taxon>
        <taxon>Apiospora</taxon>
    </lineage>
</organism>
<feature type="region of interest" description="Disordered" evidence="1">
    <location>
        <begin position="84"/>
        <end position="208"/>
    </location>
</feature>
<feature type="domain" description="SET" evidence="2">
    <location>
        <begin position="551"/>
        <end position="682"/>
    </location>
</feature>
<dbReference type="SUPFAM" id="SSF82199">
    <property type="entry name" value="SET domain"/>
    <property type="match status" value="1"/>
</dbReference>
<dbReference type="EMBL" id="JAQQWN010000009">
    <property type="protein sequence ID" value="KAK8067291.1"/>
    <property type="molecule type" value="Genomic_DNA"/>
</dbReference>
<feature type="compositionally biased region" description="Basic and acidic residues" evidence="1">
    <location>
        <begin position="189"/>
        <end position="200"/>
    </location>
</feature>
<reference evidence="3 4" key="1">
    <citation type="submission" date="2023-01" db="EMBL/GenBank/DDBJ databases">
        <title>Analysis of 21 Apiospora genomes using comparative genomics revels a genus with tremendous synthesis potential of carbohydrate active enzymes and secondary metabolites.</title>
        <authorList>
            <person name="Sorensen T."/>
        </authorList>
    </citation>
    <scope>NUCLEOTIDE SEQUENCE [LARGE SCALE GENOMIC DNA]</scope>
    <source>
        <strain evidence="3 4">CBS 114990</strain>
    </source>
</reference>
<dbReference type="RefSeq" id="XP_066664044.1">
    <property type="nucleotide sequence ID" value="XM_066818352.1"/>
</dbReference>
<evidence type="ECO:0000313" key="4">
    <source>
        <dbReference type="Proteomes" id="UP001433268"/>
    </source>
</evidence>
<comment type="caution">
    <text evidence="3">The sequence shown here is derived from an EMBL/GenBank/DDBJ whole genome shotgun (WGS) entry which is preliminary data.</text>
</comment>
<feature type="compositionally biased region" description="Basic and acidic residues" evidence="1">
    <location>
        <begin position="119"/>
        <end position="128"/>
    </location>
</feature>
<keyword evidence="4" id="KW-1185">Reference proteome</keyword>
<feature type="region of interest" description="Disordered" evidence="1">
    <location>
        <begin position="603"/>
        <end position="625"/>
    </location>
</feature>
<accession>A0ABR1V7X0</accession>
<dbReference type="CDD" id="cd08161">
    <property type="entry name" value="SET"/>
    <property type="match status" value="1"/>
</dbReference>
<feature type="compositionally biased region" description="Gly residues" evidence="1">
    <location>
        <begin position="610"/>
        <end position="624"/>
    </location>
</feature>
<sequence length="707" mass="77484">MASPADSDRSQQEEMLREQISRSLVEQLRNSNFDWTALQSLQNPVLRIEACLEERPTHLIRQSTPGMVVSHFVDLSGIASIQPPSPVTTTAAATPNNALSSHPASPSFEKPGVILPSAAHHEAHRRLDTPTQAEHAAAAATTTVSEEPSTAGNSRNASPEPSPESNQRKDLSGLRPAKVNAASVEAEADSQRQIHSGDKFPKRRKLKPVGHFLKPSTLDKLIGGIWEQIHGDIDLSPRHLQGPWQIEGHDGQPSNQLTVMPSQPGPPHGDVSRSSAAEAAAAPTTAPNRPADGTFSQSNAFCRQVTQASRACRALEVIVQARWVEHFEEYVDACTAARPAASRTKHNKAAILRACADFGWSEKELRNKMYIWRGYKEIKDAGGWTTLIFSGMGIYRFCKYRIGFDHDSLARLRSLRPALEVAADTLHPHWRQLLVVVGESPERVYQGHPHDWVVALDGSSPVPLRNTYLQWDPDFAYRQIDESVIDHAAWGCDDPRWQPPTGAAAAMMRQGGESEALPTCETCGKEQSDDPNRNACYCFPTLFGCAKTNPSPVLVFRTPDGRNNGLLALCAFERGAPVGEFVGLVTRGYQDVDVFESCLTTPSSATSHSAGGGSSSSGGSGGAGRTEKYQIWQGRQGNFTRFVNHSCNANAQYHRFAWMNTQRVILVSKGIEAGAEVTVDYGDKYWKGLDKRCLCGESCCRYRRTNR</sequence>
<dbReference type="Gene3D" id="2.170.270.10">
    <property type="entry name" value="SET domain"/>
    <property type="match status" value="1"/>
</dbReference>
<gene>
    <name evidence="3" type="ORF">PG997_014038</name>
</gene>
<dbReference type="GeneID" id="92051412"/>
<dbReference type="Pfam" id="PF00856">
    <property type="entry name" value="SET"/>
    <property type="match status" value="1"/>
</dbReference>
<feature type="compositionally biased region" description="Low complexity" evidence="1">
    <location>
        <begin position="272"/>
        <end position="291"/>
    </location>
</feature>
<dbReference type="SMART" id="SM00317">
    <property type="entry name" value="SET"/>
    <property type="match status" value="1"/>
</dbReference>
<dbReference type="InterPro" id="IPR053105">
    <property type="entry name" value="Class_V-like_SAM-MTase"/>
</dbReference>
<dbReference type="PANTHER" id="PTHR47250:SF3">
    <property type="entry name" value="HISTONE-LYSINE N-METHYLTRANSFERASE SET-6"/>
    <property type="match status" value="1"/>
</dbReference>
<protein>
    <recommendedName>
        <fullName evidence="2">SET domain-containing protein</fullName>
    </recommendedName>
</protein>
<evidence type="ECO:0000313" key="3">
    <source>
        <dbReference type="EMBL" id="KAK8067291.1"/>
    </source>
</evidence>
<feature type="region of interest" description="Disordered" evidence="1">
    <location>
        <begin position="244"/>
        <end position="294"/>
    </location>
</feature>
<dbReference type="PANTHER" id="PTHR47250">
    <property type="entry name" value="HISTONE-LYSINE N-METHYLTRANSFERASE SET-6"/>
    <property type="match status" value="1"/>
</dbReference>
<dbReference type="PROSITE" id="PS50280">
    <property type="entry name" value="SET"/>
    <property type="match status" value="1"/>
</dbReference>
<feature type="compositionally biased region" description="Polar residues" evidence="1">
    <location>
        <begin position="252"/>
        <end position="261"/>
    </location>
</feature>
<dbReference type="InterPro" id="IPR046341">
    <property type="entry name" value="SET_dom_sf"/>
</dbReference>
<dbReference type="InterPro" id="IPR001214">
    <property type="entry name" value="SET_dom"/>
</dbReference>
<evidence type="ECO:0000256" key="1">
    <source>
        <dbReference type="SAM" id="MobiDB-lite"/>
    </source>
</evidence>
<name>A0ABR1V7X0_9PEZI</name>
<evidence type="ECO:0000259" key="2">
    <source>
        <dbReference type="PROSITE" id="PS50280"/>
    </source>
</evidence>
<feature type="compositionally biased region" description="Low complexity" evidence="1">
    <location>
        <begin position="129"/>
        <end position="151"/>
    </location>
</feature>
<feature type="compositionally biased region" description="Polar residues" evidence="1">
    <location>
        <begin position="152"/>
        <end position="165"/>
    </location>
</feature>
<proteinExistence type="predicted"/>